<keyword evidence="10" id="KW-1133">Transmembrane helix</keyword>
<evidence type="ECO:0000259" key="11">
    <source>
        <dbReference type="PROSITE" id="PS50222"/>
    </source>
</evidence>
<dbReference type="SUPFAM" id="SSF47473">
    <property type="entry name" value="EF-hand"/>
    <property type="match status" value="2"/>
</dbReference>
<feature type="transmembrane region" description="Helical" evidence="10">
    <location>
        <begin position="127"/>
        <end position="147"/>
    </location>
</feature>
<dbReference type="GO" id="GO:0005758">
    <property type="term" value="C:mitochondrial intermembrane space"/>
    <property type="evidence" value="ECO:0007669"/>
    <property type="project" value="UniProtKB-SubCell"/>
</dbReference>
<keyword evidence="6" id="KW-0809">Transit peptide</keyword>
<dbReference type="GO" id="GO:1990246">
    <property type="term" value="C:uniplex complex"/>
    <property type="evidence" value="ECO:0007669"/>
    <property type="project" value="TreeGrafter"/>
</dbReference>
<dbReference type="PANTHER" id="PTHR12294:SF1">
    <property type="entry name" value="CALCIUM UPTAKE PROTEIN 1, MITOCHONDRIAL"/>
    <property type="match status" value="1"/>
</dbReference>
<dbReference type="OrthoDB" id="10056860at2759"/>
<dbReference type="AlphaFoldDB" id="A0A813PZS5"/>
<keyword evidence="7" id="KW-0496">Mitochondrion</keyword>
<evidence type="ECO:0000256" key="2">
    <source>
        <dbReference type="ARBA" id="ARBA00004569"/>
    </source>
</evidence>
<dbReference type="GO" id="GO:0051560">
    <property type="term" value="P:mitochondrial calcium ion homeostasis"/>
    <property type="evidence" value="ECO:0007669"/>
    <property type="project" value="TreeGrafter"/>
</dbReference>
<evidence type="ECO:0000256" key="5">
    <source>
        <dbReference type="ARBA" id="ARBA00022792"/>
    </source>
</evidence>
<dbReference type="InterPro" id="IPR002048">
    <property type="entry name" value="EF_hand_dom"/>
</dbReference>
<feature type="domain" description="EF-hand" evidence="11">
    <location>
        <begin position="290"/>
        <end position="325"/>
    </location>
</feature>
<keyword evidence="4" id="KW-0677">Repeat</keyword>
<evidence type="ECO:0000256" key="4">
    <source>
        <dbReference type="ARBA" id="ARBA00022737"/>
    </source>
</evidence>
<accession>A0A813PZS5</accession>
<keyword evidence="8 10" id="KW-0472">Membrane</keyword>
<evidence type="ECO:0000256" key="8">
    <source>
        <dbReference type="ARBA" id="ARBA00023136"/>
    </source>
</evidence>
<dbReference type="InterPro" id="IPR011992">
    <property type="entry name" value="EF-hand-dom_pair"/>
</dbReference>
<evidence type="ECO:0000313" key="13">
    <source>
        <dbReference type="EMBL" id="CAF3539721.1"/>
    </source>
</evidence>
<evidence type="ECO:0000256" key="3">
    <source>
        <dbReference type="ARBA" id="ARBA00022723"/>
    </source>
</evidence>
<dbReference type="PANTHER" id="PTHR12294">
    <property type="entry name" value="EF HAND DOMAIN FAMILY A1,A2-RELATED"/>
    <property type="match status" value="1"/>
</dbReference>
<comment type="caution">
    <text evidence="12">The sequence shown here is derived from an EMBL/GenBank/DDBJ whole genome shotgun (WGS) entry which is preliminary data.</text>
</comment>
<protein>
    <recommendedName>
        <fullName evidence="11">EF-hand domain-containing protein</fullName>
    </recommendedName>
</protein>
<reference evidence="12" key="1">
    <citation type="submission" date="2021-02" db="EMBL/GenBank/DDBJ databases">
        <authorList>
            <person name="Nowell W R."/>
        </authorList>
    </citation>
    <scope>NUCLEOTIDE SEQUENCE</scope>
</reference>
<dbReference type="Proteomes" id="UP000663829">
    <property type="component" value="Unassembled WGS sequence"/>
</dbReference>
<dbReference type="Gene3D" id="1.10.238.10">
    <property type="entry name" value="EF-hand"/>
    <property type="match status" value="2"/>
</dbReference>
<organism evidence="12 14">
    <name type="scientific">Didymodactylos carnosus</name>
    <dbReference type="NCBI Taxonomy" id="1234261"/>
    <lineage>
        <taxon>Eukaryota</taxon>
        <taxon>Metazoa</taxon>
        <taxon>Spiralia</taxon>
        <taxon>Gnathifera</taxon>
        <taxon>Rotifera</taxon>
        <taxon>Eurotatoria</taxon>
        <taxon>Bdelloidea</taxon>
        <taxon>Philodinida</taxon>
        <taxon>Philodinidae</taxon>
        <taxon>Didymodactylos</taxon>
    </lineage>
</organism>
<keyword evidence="5" id="KW-0999">Mitochondrion inner membrane</keyword>
<dbReference type="EMBL" id="CAJOBC010000117">
    <property type="protein sequence ID" value="CAF3539721.1"/>
    <property type="molecule type" value="Genomic_DNA"/>
</dbReference>
<dbReference type="GO" id="GO:0005509">
    <property type="term" value="F:calcium ion binding"/>
    <property type="evidence" value="ECO:0007669"/>
    <property type="project" value="InterPro"/>
</dbReference>
<comment type="similarity">
    <text evidence="9">Belongs to the MICU1 family. MICU1 subfamily.</text>
</comment>
<sequence>MTYAFSSYVAEMTSILLCHPHSLSRISLTNRFFPSQYIWKRNVSTLLYQKHDKDQQVDILLNIKKNSYSISTPVRFLFNLKNQNISYFNDYLTPVYLVEQKRFRKLKYGFGYGNYGHKKIRPPGHFVTQWFGFIFGIASAVSLVIYLTRKEFSDSYENSSQSQHIPRRPHEYQKRLDQFFDVKAATINESLKSTTEDDKKREEGNESTIYMTPADFLRSITPGLKQPDGLELDKFRKFDPREDSWEKSLNTHLSYSMKDDGQSSIFERIGGKQCLITFSDFVFLVTLLSTPARYFNIAFQMFDLDGNGNFDYDEFLKLKNLIRSQTTVGQRHRDHATTGNILKETSILNKYFFGENLDQTLSIHKFLEFYEQLQNEIIHLEFNCFTKSPVNPNNITEYAFSQALLAYSGLSDNHTKKMLKRIKKAYPIDTSIGISFDDYQNFNNFIRNIYDIDTALTFFNVAGGAIDKQIFRHVAKTAAKINLDQHLIDVVFTLFDENEDEKLSNTEFVNLMKNRLERGLQKPKDTGFMKIFAAITECAKETIF</sequence>
<feature type="domain" description="EF-hand" evidence="11">
    <location>
        <begin position="483"/>
        <end position="518"/>
    </location>
</feature>
<name>A0A813PZS5_9BILA</name>
<keyword evidence="3" id="KW-0479">Metal-binding</keyword>
<evidence type="ECO:0000256" key="7">
    <source>
        <dbReference type="ARBA" id="ARBA00023128"/>
    </source>
</evidence>
<dbReference type="PROSITE" id="PS50222">
    <property type="entry name" value="EF_HAND_2"/>
    <property type="match status" value="2"/>
</dbReference>
<evidence type="ECO:0000313" key="14">
    <source>
        <dbReference type="Proteomes" id="UP000663829"/>
    </source>
</evidence>
<dbReference type="InterPro" id="IPR039800">
    <property type="entry name" value="MICU1/2/3"/>
</dbReference>
<proteinExistence type="inferred from homology"/>
<evidence type="ECO:0000256" key="10">
    <source>
        <dbReference type="SAM" id="Phobius"/>
    </source>
</evidence>
<evidence type="ECO:0000256" key="6">
    <source>
        <dbReference type="ARBA" id="ARBA00022946"/>
    </source>
</evidence>
<dbReference type="SMART" id="SM00054">
    <property type="entry name" value="EFh"/>
    <property type="match status" value="2"/>
</dbReference>
<dbReference type="Proteomes" id="UP000681722">
    <property type="component" value="Unassembled WGS sequence"/>
</dbReference>
<keyword evidence="14" id="KW-1185">Reference proteome</keyword>
<dbReference type="CDD" id="cd15900">
    <property type="entry name" value="EFh_MICU"/>
    <property type="match status" value="1"/>
</dbReference>
<evidence type="ECO:0000256" key="9">
    <source>
        <dbReference type="ARBA" id="ARBA00038333"/>
    </source>
</evidence>
<evidence type="ECO:0000256" key="1">
    <source>
        <dbReference type="ARBA" id="ARBA00004273"/>
    </source>
</evidence>
<comment type="subcellular location">
    <subcellularLocation>
        <location evidence="1">Mitochondrion inner membrane</location>
    </subcellularLocation>
    <subcellularLocation>
        <location evidence="2">Mitochondrion intermembrane space</location>
    </subcellularLocation>
</comment>
<gene>
    <name evidence="12" type="ORF">GPM918_LOCUS1281</name>
    <name evidence="13" type="ORF">SRO942_LOCUS1281</name>
</gene>
<evidence type="ECO:0000313" key="12">
    <source>
        <dbReference type="EMBL" id="CAF0759084.1"/>
    </source>
</evidence>
<dbReference type="EMBL" id="CAJNOQ010000117">
    <property type="protein sequence ID" value="CAF0759084.1"/>
    <property type="molecule type" value="Genomic_DNA"/>
</dbReference>
<dbReference type="GO" id="GO:0036444">
    <property type="term" value="P:calcium import into the mitochondrion"/>
    <property type="evidence" value="ECO:0007669"/>
    <property type="project" value="TreeGrafter"/>
</dbReference>
<keyword evidence="10" id="KW-0812">Transmembrane</keyword>